<protein>
    <submittedName>
        <fullName evidence="1">Uncharacterized protein</fullName>
    </submittedName>
</protein>
<dbReference type="Proteomes" id="UP001732700">
    <property type="component" value="Chromosome 4A"/>
</dbReference>
<proteinExistence type="predicted"/>
<organism evidence="1 2">
    <name type="scientific">Avena sativa</name>
    <name type="common">Oat</name>
    <dbReference type="NCBI Taxonomy" id="4498"/>
    <lineage>
        <taxon>Eukaryota</taxon>
        <taxon>Viridiplantae</taxon>
        <taxon>Streptophyta</taxon>
        <taxon>Embryophyta</taxon>
        <taxon>Tracheophyta</taxon>
        <taxon>Spermatophyta</taxon>
        <taxon>Magnoliopsida</taxon>
        <taxon>Liliopsida</taxon>
        <taxon>Poales</taxon>
        <taxon>Poaceae</taxon>
        <taxon>BOP clade</taxon>
        <taxon>Pooideae</taxon>
        <taxon>Poodae</taxon>
        <taxon>Poeae</taxon>
        <taxon>Poeae Chloroplast Group 1 (Aveneae type)</taxon>
        <taxon>Aveninae</taxon>
        <taxon>Avena</taxon>
    </lineage>
</organism>
<evidence type="ECO:0000313" key="2">
    <source>
        <dbReference type="Proteomes" id="UP001732700"/>
    </source>
</evidence>
<dbReference type="EnsemblPlants" id="AVESA.00010b.r2.4AG0584180.1">
    <property type="protein sequence ID" value="AVESA.00010b.r2.4AG0584180.1.CDS"/>
    <property type="gene ID" value="AVESA.00010b.r2.4AG0584180"/>
</dbReference>
<name>A0ACD5W9U3_AVESA</name>
<sequence>MTAALCVALLLLAHAAAHETDEQLLEQFKAAVRNTGELGRWTRGHGVCQFPGAGCVGNRLSSLSLAGVRLNVDFRVVAGTLLQLGGVETVSLRRANISGSLADVSGRGWRCGHTLAELDLSRNALLRGSVADAAALAGACGGLRELNLSHNALVGGGRKGEIGAMGFAGLDVLDMSYNRIVRDLGGMLERSGAGNVRWLSLAGNIMSGSLPAFSNCSRMESLDLSGNNISGEVAPRVLSSCSALVWLDLSDNQLTGAFPPDILVLGSLSYLNLSLNNFSGGLPAGDALAAGLPRLATFSLSFNHFDGSLPDSMGTLAELMTLDLSSNTLTGAIPASLCSRTGASKLEAIYLQNNYLTGGIPPAISNCASLQSVDLSLNYINGSIPTSLGDLRLLRDLMLWENELEGEIPASLAGARRLQNLILDYNGLTGGIPPELVNCEDLIWLSLGSNELSGLVPAWLGRLDNLTILKLSNNSFTGPIPPELGDCKGLVWLDLNDNQLTGPIPPELARQSGKMAMGLRTSRPYAYLHNDEGRGDECRGKGNLLEIAGVRYKDLDRMASKKLCNFTRMYIGSFTFSATNGSMIFLDLSFNQLDSEIPKELGNMYYLMIMNLGHNLLSSAIPVELGGAKHLAVLDLSHNQLEGPIPESLSSLALSDIDLSYNRLSGPIPYLGSLATFPASQYENNSGLYGFPILPHRDAYSSGANLAPGDTYHLIYFILASIIIAIAVIALCLYLVIVRKLKKGEVSASVDDLADPAVGHQLISHLELVRATNNFNEDDMLGSGGFGKVFKGQLSCGLVVAIKVLNMQSKHTIRSFNAECGVLRMARHRNLIRIITTCSNMDFKALVLQYMPNGSLDMLLHHPQAGERQIGFRERLDIMIDVSMAIEYLHHGYHEVVLHCDLKPSNVLFDEDMIAHVADFGIARLLQSDHSSTIASNVHGSIGYMSPEYGSYGQASRKSDVFSYGIMLLEVITGRKPTDAMFVGELTLRRWVHQLFPAQLLHAVDTRLLHGSSSTCDLDDSFLVRVLEIGLLCTKDSPNERINMSDVVVRLKMIQIEYTKWTTQTSSRQVQHND</sequence>
<evidence type="ECO:0000313" key="1">
    <source>
        <dbReference type="EnsemblPlants" id="AVESA.00010b.r2.4AG0584180.1.CDS"/>
    </source>
</evidence>
<reference evidence="1" key="1">
    <citation type="submission" date="2021-05" db="EMBL/GenBank/DDBJ databases">
        <authorList>
            <person name="Scholz U."/>
            <person name="Mascher M."/>
            <person name="Fiebig A."/>
        </authorList>
    </citation>
    <scope>NUCLEOTIDE SEQUENCE [LARGE SCALE GENOMIC DNA]</scope>
</reference>
<accession>A0ACD5W9U3</accession>
<reference evidence="1" key="2">
    <citation type="submission" date="2025-09" db="UniProtKB">
        <authorList>
            <consortium name="EnsemblPlants"/>
        </authorList>
    </citation>
    <scope>IDENTIFICATION</scope>
</reference>
<keyword evidence="2" id="KW-1185">Reference proteome</keyword>